<protein>
    <recommendedName>
        <fullName evidence="3">Tetratricopeptide repeat protein</fullName>
    </recommendedName>
</protein>
<comment type="caution">
    <text evidence="1">The sequence shown here is derived from an EMBL/GenBank/DDBJ whole genome shotgun (WGS) entry which is preliminary data.</text>
</comment>
<gene>
    <name evidence="1" type="ORF">ACFPZ3_04135</name>
</gene>
<keyword evidence="2" id="KW-1185">Reference proteome</keyword>
<reference evidence="2" key="1">
    <citation type="journal article" date="2019" name="Int. J. Syst. Evol. Microbiol.">
        <title>The Global Catalogue of Microorganisms (GCM) 10K type strain sequencing project: providing services to taxonomists for standard genome sequencing and annotation.</title>
        <authorList>
            <consortium name="The Broad Institute Genomics Platform"/>
            <consortium name="The Broad Institute Genome Sequencing Center for Infectious Disease"/>
            <person name="Wu L."/>
            <person name="Ma J."/>
        </authorList>
    </citation>
    <scope>NUCLEOTIDE SEQUENCE [LARGE SCALE GENOMIC DNA]</scope>
    <source>
        <strain evidence="2">CCUG 53903</strain>
    </source>
</reference>
<organism evidence="1 2">
    <name type="scientific">Nonomuraea insulae</name>
    <dbReference type="NCBI Taxonomy" id="1616787"/>
    <lineage>
        <taxon>Bacteria</taxon>
        <taxon>Bacillati</taxon>
        <taxon>Actinomycetota</taxon>
        <taxon>Actinomycetes</taxon>
        <taxon>Streptosporangiales</taxon>
        <taxon>Streptosporangiaceae</taxon>
        <taxon>Nonomuraea</taxon>
    </lineage>
</organism>
<sequence length="271" mass="29098">MNGQFGHALPIGSDEVISLAINGQDPAGTAGIVSLIGDGIRLHPLDRPDYAKSLSDNGLPDAAFRVAEATPGWSSARDVDCRTAAEVLLKIDRRRAVEILRAQLEDTITSSWGAGVTQALDDDGMPGLDELSLRIAERVLVLPDAEGSHVQTALGSIFRYGGSGRMAEVVEGICRHPALTFLQQCHMAQVLIASGEDDAALAVWRHLLSVRGRESDSTVISLLEDIAQALTYKGAMELVREALESGPKQAAQQRRRLERMVSWLASSPVRG</sequence>
<evidence type="ECO:0000313" key="2">
    <source>
        <dbReference type="Proteomes" id="UP001596058"/>
    </source>
</evidence>
<evidence type="ECO:0008006" key="3">
    <source>
        <dbReference type="Google" id="ProtNLM"/>
    </source>
</evidence>
<evidence type="ECO:0000313" key="1">
    <source>
        <dbReference type="EMBL" id="MFC5823038.1"/>
    </source>
</evidence>
<accession>A0ABW1CEJ6</accession>
<name>A0ABW1CEJ6_9ACTN</name>
<dbReference type="RefSeq" id="WP_379512577.1">
    <property type="nucleotide sequence ID" value="NZ_JBHSPA010000006.1"/>
</dbReference>
<proteinExistence type="predicted"/>
<dbReference type="Proteomes" id="UP001596058">
    <property type="component" value="Unassembled WGS sequence"/>
</dbReference>
<dbReference type="EMBL" id="JBHSPA010000006">
    <property type="protein sequence ID" value="MFC5823038.1"/>
    <property type="molecule type" value="Genomic_DNA"/>
</dbReference>